<reference evidence="3" key="2">
    <citation type="journal article" date="2000" name="J. Mol. Biol.">
        <title>Archaeal homologs of eukaryotic methylation guide small nucleolar RNAs: lessons from the Pyrococcus genomes.</title>
        <authorList>
            <person name="Gaspin C."/>
            <person name="Cavaille J."/>
            <person name="Erauso G."/>
        </authorList>
    </citation>
    <scope>NUCLEOTIDE SEQUENCE</scope>
    <source>
        <strain evidence="3">Orsay</strain>
    </source>
</reference>
<dbReference type="InterPro" id="IPR041682">
    <property type="entry name" value="AAA_14"/>
</dbReference>
<evidence type="ECO:0000259" key="1">
    <source>
        <dbReference type="Pfam" id="PF13173"/>
    </source>
</evidence>
<sequence>MDLEEYNPWWFHEEDPDIEEWNTLEYKYMPSWIRELSLEPFSVNFIIGPRRVGKTLGVKLLIKQLLENRISNPYEIFYYDCTMLDDQNDLLDVLRAYLKLKESKRIKSSLIFLDEVTSVRNWWKGIIDLINRKKLRNDVVVIMGSVLINLDRSIGHFAGRRGNGKILEIMPLGFRDYYQLIFGVEEYFERKGQEAFEMYLKTGGYAAYLNRRIRKSDIVGSLKADLRSLEREKDPETAREILGAIISKAPSPVSYSELARDVGINRDTVRSYISVLVELKILLEIPFSEHGKMVLQNKNRKIAIRDPLMARALAEWAKVKLEDSVLYEWVVQEHLYRKFREIYYFMSENYEIDAVVPGMRVEVKSGKSLGRRYPSDVIILTGRDVPRFLHAIQYHHALE</sequence>
<dbReference type="HOGENOM" id="CLU_041527_2_0_2"/>
<dbReference type="Proteomes" id="UP000009139">
    <property type="component" value="Chromosome"/>
</dbReference>
<gene>
    <name evidence="3" type="ordered locus">PAB0083</name>
</gene>
<keyword evidence="5" id="KW-1185">Reference proteome</keyword>
<reference evidence="4 6" key="5">
    <citation type="journal article" date="2012" name="Curr. Microbiol.">
        <title>Re-annotation of two hyperthermophilic archaea Pyrococcus abyssi GE5 and Pyrococcus furiosus DSM 3638.</title>
        <authorList>
            <person name="Gao J."/>
            <person name="Wang J."/>
        </authorList>
    </citation>
    <scope>GENOME REANNOTATION</scope>
    <source>
        <strain evidence="4">GE5</strain>
        <strain evidence="6">GE5 / Orsay</strain>
    </source>
</reference>
<evidence type="ECO:0000313" key="5">
    <source>
        <dbReference type="Proteomes" id="UP000000810"/>
    </source>
</evidence>
<evidence type="ECO:0000259" key="2">
    <source>
        <dbReference type="Pfam" id="PF13635"/>
    </source>
</evidence>
<dbReference type="OrthoDB" id="371918at2157"/>
<reference evidence="3 5" key="4">
    <citation type="journal article" date="2003" name="Mol. Microbiol.">
        <title>An integrated analysis of the genome of the hyperthermophilic archaeon Pyrococcus abyssi.</title>
        <authorList>
            <person name="Cohen G."/>
            <person name="Barbe V."/>
            <person name="Flament D."/>
            <person name="Galperin M."/>
            <person name="Heilig R."/>
            <person name="Ripp R."/>
            <person name="Lecompte O."/>
            <person name="Prieur D."/>
            <person name="Poch O."/>
            <person name="Quellerou J."/>
            <person name="Thierry J.C."/>
            <person name="Van der Oost J."/>
            <person name="Weissenbach J."/>
            <person name="Zivanovic Y."/>
            <person name="Forterre P."/>
        </authorList>
    </citation>
    <scope>NUCLEOTIDE SEQUENCE [LARGE SCALE GENOMIC DNA]</scope>
    <source>
        <strain evidence="5">GE5 / Orsay</strain>
        <strain evidence="3">Orsay</strain>
    </source>
</reference>
<reference evidence="3" key="3">
    <citation type="journal article" date="2001" name="Genome Res.">
        <title>Genome evolution at the genus level: comparison of three complete genomes of hyperthermophilic archaea.</title>
        <authorList>
            <person name="Lecompte O."/>
            <person name="Ripp R."/>
            <person name="Puzos-Barbe V."/>
            <person name="Duprat S."/>
            <person name="Heilig R."/>
            <person name="Dietrich J."/>
            <person name="Thierry J.C."/>
            <person name="Poch O."/>
        </authorList>
    </citation>
    <scope>NUCLEOTIDE SEQUENCE</scope>
    <source>
        <strain evidence="3">Orsay</strain>
    </source>
</reference>
<accession>Q9V2E1</accession>
<evidence type="ECO:0000313" key="3">
    <source>
        <dbReference type="EMBL" id="CAB49057.1"/>
    </source>
</evidence>
<dbReference type="SUPFAM" id="SSF52540">
    <property type="entry name" value="P-loop containing nucleoside triphosphate hydrolases"/>
    <property type="match status" value="1"/>
</dbReference>
<dbReference type="Gene3D" id="3.40.50.300">
    <property type="entry name" value="P-loop containing nucleotide triphosphate hydrolases"/>
    <property type="match status" value="1"/>
</dbReference>
<dbReference type="InterPro" id="IPR025420">
    <property type="entry name" value="DUF4143"/>
</dbReference>
<dbReference type="RefSeq" id="WP_010867257.1">
    <property type="nucleotide sequence ID" value="NC_000868.1"/>
</dbReference>
<protein>
    <submittedName>
        <fullName evidence="3">ATPase of the AAA superfamily</fullName>
    </submittedName>
    <submittedName>
        <fullName evidence="4">DEXX-box ATPase</fullName>
    </submittedName>
</protein>
<dbReference type="EMBL" id="HE613800">
    <property type="protein sequence ID" value="CCE69509.1"/>
    <property type="molecule type" value="Genomic_DNA"/>
</dbReference>
<dbReference type="STRING" id="272844.PAB0083"/>
<dbReference type="Pfam" id="PF13173">
    <property type="entry name" value="AAA_14"/>
    <property type="match status" value="1"/>
</dbReference>
<organism evidence="3 5">
    <name type="scientific">Pyrococcus abyssi (strain GE5 / Orsay)</name>
    <dbReference type="NCBI Taxonomy" id="272844"/>
    <lineage>
        <taxon>Archaea</taxon>
        <taxon>Methanobacteriati</taxon>
        <taxon>Methanobacteriota</taxon>
        <taxon>Thermococci</taxon>
        <taxon>Thermococcales</taxon>
        <taxon>Thermococcaceae</taxon>
        <taxon>Pyrococcus</taxon>
    </lineage>
</organism>
<proteinExistence type="predicted"/>
<name>Q9V2E1_PYRAB</name>
<dbReference type="eggNOG" id="arCOG03167">
    <property type="taxonomic scope" value="Archaea"/>
</dbReference>
<dbReference type="EMBL" id="AJ248283">
    <property type="protein sequence ID" value="CAB49057.1"/>
    <property type="molecule type" value="Genomic_DNA"/>
</dbReference>
<dbReference type="SUPFAM" id="SSF46785">
    <property type="entry name" value="Winged helix' DNA-binding domain"/>
    <property type="match status" value="1"/>
</dbReference>
<evidence type="ECO:0000313" key="6">
    <source>
        <dbReference type="Proteomes" id="UP000009139"/>
    </source>
</evidence>
<dbReference type="AlphaFoldDB" id="Q9V2E1"/>
<dbReference type="PANTHER" id="PTHR33295:SF18">
    <property type="entry name" value="AAA+ ATPASE DOMAIN-CONTAINING PROTEIN"/>
    <property type="match status" value="1"/>
</dbReference>
<reference evidence="3" key="1">
    <citation type="submission" date="1999-07" db="EMBL/GenBank/DDBJ databases">
        <authorList>
            <person name="Genoscope"/>
        </authorList>
    </citation>
    <scope>NUCLEOTIDE SEQUENCE</scope>
    <source>
        <strain evidence="3">Orsay</strain>
    </source>
</reference>
<dbReference type="InterPro" id="IPR036390">
    <property type="entry name" value="WH_DNA-bd_sf"/>
</dbReference>
<feature type="domain" description="DUF4143" evidence="2">
    <location>
        <begin position="224"/>
        <end position="365"/>
    </location>
</feature>
<dbReference type="PIR" id="B75201">
    <property type="entry name" value="B75201"/>
</dbReference>
<dbReference type="Pfam" id="PF13635">
    <property type="entry name" value="DUF4143"/>
    <property type="match status" value="1"/>
</dbReference>
<feature type="domain" description="AAA" evidence="1">
    <location>
        <begin position="43"/>
        <end position="177"/>
    </location>
</feature>
<dbReference type="PATRIC" id="fig|272844.11.peg.145"/>
<dbReference type="PANTHER" id="PTHR33295">
    <property type="entry name" value="ATPASE"/>
    <property type="match status" value="1"/>
</dbReference>
<dbReference type="Proteomes" id="UP000000810">
    <property type="component" value="Chromosome"/>
</dbReference>
<dbReference type="InterPro" id="IPR027417">
    <property type="entry name" value="P-loop_NTPase"/>
</dbReference>
<evidence type="ECO:0000313" key="4">
    <source>
        <dbReference type="EMBL" id="CCE69509.1"/>
    </source>
</evidence>
<dbReference type="KEGG" id="pab:PAB0083"/>